<evidence type="ECO:0000256" key="1">
    <source>
        <dbReference type="ARBA" id="ARBA00008045"/>
    </source>
</evidence>
<dbReference type="Gene3D" id="1.10.287.370">
    <property type="match status" value="1"/>
</dbReference>
<comment type="function">
    <text evidence="3">Binds specifically to cytosolic chaperonin (c-CPN) and transfers target proteins to it. Binds to nascent polypeptide chain and promotes folding in an environment in which there are many competing pathways for nonnative proteins.</text>
</comment>
<dbReference type="GO" id="GO:0006457">
    <property type="term" value="P:protein folding"/>
    <property type="evidence" value="ECO:0007669"/>
    <property type="project" value="InterPro"/>
</dbReference>
<accession>A0AAV4BFL0</accession>
<dbReference type="InterPro" id="IPR002777">
    <property type="entry name" value="PFD_beta-like"/>
</dbReference>
<dbReference type="CDD" id="cd23163">
    <property type="entry name" value="Prefoldin_2"/>
    <property type="match status" value="1"/>
</dbReference>
<dbReference type="Proteomes" id="UP000735302">
    <property type="component" value="Unassembled WGS sequence"/>
</dbReference>
<comment type="caution">
    <text evidence="5">The sequence shown here is derived from an EMBL/GenBank/DDBJ whole genome shotgun (WGS) entry which is preliminary data.</text>
</comment>
<dbReference type="GO" id="GO:0051082">
    <property type="term" value="F:unfolded protein binding"/>
    <property type="evidence" value="ECO:0007669"/>
    <property type="project" value="InterPro"/>
</dbReference>
<organism evidence="5 6">
    <name type="scientific">Plakobranchus ocellatus</name>
    <dbReference type="NCBI Taxonomy" id="259542"/>
    <lineage>
        <taxon>Eukaryota</taxon>
        <taxon>Metazoa</taxon>
        <taxon>Spiralia</taxon>
        <taxon>Lophotrochozoa</taxon>
        <taxon>Mollusca</taxon>
        <taxon>Gastropoda</taxon>
        <taxon>Heterobranchia</taxon>
        <taxon>Euthyneura</taxon>
        <taxon>Panpulmonata</taxon>
        <taxon>Sacoglossa</taxon>
        <taxon>Placobranchoidea</taxon>
        <taxon>Plakobranchidae</taxon>
        <taxon>Plakobranchus</taxon>
    </lineage>
</organism>
<keyword evidence="2" id="KW-0143">Chaperone</keyword>
<dbReference type="FunFam" id="1.10.287.370:FF:000002">
    <property type="entry name" value="Prefoldin subunit 2"/>
    <property type="match status" value="1"/>
</dbReference>
<evidence type="ECO:0000313" key="5">
    <source>
        <dbReference type="EMBL" id="GFO18320.1"/>
    </source>
</evidence>
<dbReference type="GO" id="GO:0016272">
    <property type="term" value="C:prefoldin complex"/>
    <property type="evidence" value="ECO:0007669"/>
    <property type="project" value="InterPro"/>
</dbReference>
<comment type="similarity">
    <text evidence="1">Belongs to the prefoldin subunit beta family.</text>
</comment>
<name>A0AAV4BFL0_9GAST</name>
<dbReference type="AlphaFoldDB" id="A0AAV4BFL0"/>
<dbReference type="InterPro" id="IPR027235">
    <property type="entry name" value="PFD2"/>
</dbReference>
<dbReference type="Pfam" id="PF01920">
    <property type="entry name" value="Prefoldin_2"/>
    <property type="match status" value="1"/>
</dbReference>
<evidence type="ECO:0000313" key="6">
    <source>
        <dbReference type="Proteomes" id="UP000735302"/>
    </source>
</evidence>
<keyword evidence="6" id="KW-1185">Reference proteome</keyword>
<sequence length="150" mass="16639">MATSGSNASSSKSKQPLTKEQIVNGFNELRQQQRMMASRMSEVEMDMKEHDLVIEVLKGVDPSRKCFRLVGGVLVERSVDVVLPGLISNREKMKEFVASLKTNLEAKGKEINQFRETHGIQIKGDESKDDKGMESSSKGGERQANILANV</sequence>
<evidence type="ECO:0000256" key="3">
    <source>
        <dbReference type="ARBA" id="ARBA00024667"/>
    </source>
</evidence>
<proteinExistence type="inferred from homology"/>
<dbReference type="InterPro" id="IPR009053">
    <property type="entry name" value="Prefoldin"/>
</dbReference>
<feature type="region of interest" description="Disordered" evidence="4">
    <location>
        <begin position="119"/>
        <end position="150"/>
    </location>
</feature>
<evidence type="ECO:0000256" key="4">
    <source>
        <dbReference type="SAM" id="MobiDB-lite"/>
    </source>
</evidence>
<dbReference type="PANTHER" id="PTHR13303">
    <property type="entry name" value="PREFOLDIN SUBUNIT 2"/>
    <property type="match status" value="1"/>
</dbReference>
<dbReference type="EMBL" id="BLXT01004946">
    <property type="protein sequence ID" value="GFO18320.1"/>
    <property type="molecule type" value="Genomic_DNA"/>
</dbReference>
<evidence type="ECO:0000256" key="2">
    <source>
        <dbReference type="ARBA" id="ARBA00023186"/>
    </source>
</evidence>
<reference evidence="5 6" key="1">
    <citation type="journal article" date="2021" name="Elife">
        <title>Chloroplast acquisition without the gene transfer in kleptoplastic sea slugs, Plakobranchus ocellatus.</title>
        <authorList>
            <person name="Maeda T."/>
            <person name="Takahashi S."/>
            <person name="Yoshida T."/>
            <person name="Shimamura S."/>
            <person name="Takaki Y."/>
            <person name="Nagai Y."/>
            <person name="Toyoda A."/>
            <person name="Suzuki Y."/>
            <person name="Arimoto A."/>
            <person name="Ishii H."/>
            <person name="Satoh N."/>
            <person name="Nishiyama T."/>
            <person name="Hasebe M."/>
            <person name="Maruyama T."/>
            <person name="Minagawa J."/>
            <person name="Obokata J."/>
            <person name="Shigenobu S."/>
        </authorList>
    </citation>
    <scope>NUCLEOTIDE SEQUENCE [LARGE SCALE GENOMIC DNA]</scope>
</reference>
<gene>
    <name evidence="5" type="ORF">PoB_004482500</name>
</gene>
<feature type="compositionally biased region" description="Basic and acidic residues" evidence="4">
    <location>
        <begin position="119"/>
        <end position="133"/>
    </location>
</feature>
<protein>
    <submittedName>
        <fullName evidence="5">Prefoldin subunit 2-like</fullName>
    </submittedName>
</protein>
<dbReference type="SUPFAM" id="SSF46579">
    <property type="entry name" value="Prefoldin"/>
    <property type="match status" value="1"/>
</dbReference>